<dbReference type="InterPro" id="IPR015837">
    <property type="entry name" value="UCP026622_CAAX_protease"/>
</dbReference>
<feature type="transmembrane region" description="Helical" evidence="1">
    <location>
        <begin position="196"/>
        <end position="220"/>
    </location>
</feature>
<dbReference type="STRING" id="137265.SAMN05421684_6466"/>
<keyword evidence="1" id="KW-0812">Transmembrane</keyword>
<proteinExistence type="predicted"/>
<feature type="transmembrane region" description="Helical" evidence="1">
    <location>
        <begin position="92"/>
        <end position="112"/>
    </location>
</feature>
<keyword evidence="3" id="KW-0645">Protease</keyword>
<keyword evidence="1" id="KW-1133">Transmembrane helix</keyword>
<dbReference type="Pfam" id="PF02517">
    <property type="entry name" value="Rce1-like"/>
    <property type="match status" value="1"/>
</dbReference>
<dbReference type="EMBL" id="FNQB01000003">
    <property type="protein sequence ID" value="SDZ54234.1"/>
    <property type="molecule type" value="Genomic_DNA"/>
</dbReference>
<organism evidence="3 4">
    <name type="scientific">Asanoa ishikariensis</name>
    <dbReference type="NCBI Taxonomy" id="137265"/>
    <lineage>
        <taxon>Bacteria</taxon>
        <taxon>Bacillati</taxon>
        <taxon>Actinomycetota</taxon>
        <taxon>Actinomycetes</taxon>
        <taxon>Micromonosporales</taxon>
        <taxon>Micromonosporaceae</taxon>
        <taxon>Asanoa</taxon>
    </lineage>
</organism>
<dbReference type="GO" id="GO:0006508">
    <property type="term" value="P:proteolysis"/>
    <property type="evidence" value="ECO:0007669"/>
    <property type="project" value="UniProtKB-KW"/>
</dbReference>
<name>A0A1H3TVK2_9ACTN</name>
<feature type="domain" description="CAAX prenyl protease 2/Lysostaphin resistance protein A-like" evidence="2">
    <location>
        <begin position="98"/>
        <end position="209"/>
    </location>
</feature>
<feature type="transmembrane region" description="Helical" evidence="1">
    <location>
        <begin position="168"/>
        <end position="189"/>
    </location>
</feature>
<protein>
    <submittedName>
        <fullName evidence="3">CAAX protease self-immunity</fullName>
    </submittedName>
</protein>
<gene>
    <name evidence="3" type="ORF">SAMN05421684_6466</name>
</gene>
<keyword evidence="3" id="KW-0378">Hydrolase</keyword>
<dbReference type="GO" id="GO:0004175">
    <property type="term" value="F:endopeptidase activity"/>
    <property type="evidence" value="ECO:0007669"/>
    <property type="project" value="UniProtKB-ARBA"/>
</dbReference>
<feature type="transmembrane region" description="Helical" evidence="1">
    <location>
        <begin position="57"/>
        <end position="80"/>
    </location>
</feature>
<evidence type="ECO:0000259" key="2">
    <source>
        <dbReference type="Pfam" id="PF02517"/>
    </source>
</evidence>
<evidence type="ECO:0000313" key="4">
    <source>
        <dbReference type="Proteomes" id="UP000199632"/>
    </source>
</evidence>
<evidence type="ECO:0000313" key="3">
    <source>
        <dbReference type="EMBL" id="SDZ54234.1"/>
    </source>
</evidence>
<evidence type="ECO:0000256" key="1">
    <source>
        <dbReference type="SAM" id="Phobius"/>
    </source>
</evidence>
<feature type="transmembrane region" description="Helical" evidence="1">
    <location>
        <begin position="132"/>
        <end position="148"/>
    </location>
</feature>
<feature type="transmembrane region" description="Helical" evidence="1">
    <location>
        <begin position="20"/>
        <end position="45"/>
    </location>
</feature>
<keyword evidence="1" id="KW-0472">Membrane</keyword>
<sequence length="222" mass="23221">MAVVAVLVVANYLNNVALRWAYPWISVVEVLVLLGLARAAGLTAFDLGLGRSTWRRGLRWAGVLALLVLVAYLVALALPAGRETFLDQRTRLGPGGALFAAFVSVPVGTVLLEEVAFRGVVWGLVARLRGPMWATAVSSLLFGLWHVLPSLGLGRNNQMVGSVYGSAAGAVTVSAVLATALAGVVLAELRRRSGSLLAPVGLHWATNALGYLIGAAIWTVSG</sequence>
<keyword evidence="4" id="KW-1185">Reference proteome</keyword>
<dbReference type="PIRSF" id="PIRSF026622">
    <property type="entry name" value="Proteas_026622"/>
    <property type="match status" value="1"/>
</dbReference>
<accession>A0A1H3TVK2</accession>
<dbReference type="GO" id="GO:0080120">
    <property type="term" value="P:CAAX-box protein maturation"/>
    <property type="evidence" value="ECO:0007669"/>
    <property type="project" value="UniProtKB-ARBA"/>
</dbReference>
<dbReference type="AlphaFoldDB" id="A0A1H3TVK2"/>
<dbReference type="InterPro" id="IPR003675">
    <property type="entry name" value="Rce1/LyrA-like_dom"/>
</dbReference>
<reference evidence="4" key="1">
    <citation type="submission" date="2016-10" db="EMBL/GenBank/DDBJ databases">
        <authorList>
            <person name="Varghese N."/>
            <person name="Submissions S."/>
        </authorList>
    </citation>
    <scope>NUCLEOTIDE SEQUENCE [LARGE SCALE GENOMIC DNA]</scope>
    <source>
        <strain evidence="4">DSM 44718</strain>
    </source>
</reference>
<dbReference type="Proteomes" id="UP000199632">
    <property type="component" value="Unassembled WGS sequence"/>
</dbReference>